<dbReference type="AlphaFoldDB" id="A0A2K9HD09"/>
<evidence type="ECO:0000313" key="3">
    <source>
        <dbReference type="Proteomes" id="UP000198427"/>
    </source>
</evidence>
<gene>
    <name evidence="2" type="ORF">SAMN06265364_11253</name>
</gene>
<dbReference type="EMBL" id="FZNZ01000012">
    <property type="protein sequence ID" value="SNR81717.1"/>
    <property type="molecule type" value="Genomic_DNA"/>
</dbReference>
<reference evidence="2 3" key="1">
    <citation type="submission" date="2017-06" db="EMBL/GenBank/DDBJ databases">
        <authorList>
            <person name="Varghese N."/>
            <person name="Submissions S."/>
        </authorList>
    </citation>
    <scope>NUCLEOTIDE SEQUENCE [LARGE SCALE GENOMIC DNA]</scope>
    <source>
        <strain evidence="2 3">DSM 26989</strain>
    </source>
</reference>
<dbReference type="RefSeq" id="WP_089366104.1">
    <property type="nucleotide sequence ID" value="NZ_CP023863.1"/>
</dbReference>
<sequence>MRLTLISLSTPTFNNCRAASALPYHLISSVKKSFSASVDVYSYNINELDTNQIEQVEKELNITIHLLDKPKWLKLMMMLHLVFLRVFLKYPLYSYCSLPQKHIDAIKSTHSDVIWIYGEELANHSKYFEGSKCIVTMPDCESLYYYRMLRQPWATMRLLQILKYAFAYWQYKSLERLFCEKDVIYHFVGKEDADFFKLMNGQANSLFMRHPLYAYNSEKTIKFHQPKIKLLFTGRYDFYCQHGSDDFLSELEKNRNGLSSYFEITFLGKGWEKWNEKLHKVGFQSQHISFAPDYIAELQNHDIQVNAIDVGTGTKGKVLDGIANGLLIIGTPYALENISVKNGDSCVMVSNGIEFIQSLYVIKANISLYESIAKKGQEKVLLEHNTMAIARNLFGNYK</sequence>
<dbReference type="Pfam" id="PF13524">
    <property type="entry name" value="Glyco_trans_1_2"/>
    <property type="match status" value="1"/>
</dbReference>
<dbReference type="OrthoDB" id="9807209at2"/>
<evidence type="ECO:0000313" key="2">
    <source>
        <dbReference type="EMBL" id="SNR81717.1"/>
    </source>
</evidence>
<dbReference type="Proteomes" id="UP000198427">
    <property type="component" value="Unassembled WGS sequence"/>
</dbReference>
<comment type="caution">
    <text evidence="2">The sequence shown here is derived from an EMBL/GenBank/DDBJ whole genome shotgun (WGS) entry which is preliminary data.</text>
</comment>
<name>A0A2K9HD09_9BACT</name>
<evidence type="ECO:0000259" key="1">
    <source>
        <dbReference type="Pfam" id="PF13524"/>
    </source>
</evidence>
<dbReference type="KEGG" id="pje:CRM71_04790"/>
<feature type="domain" description="Spore protein YkvP/CgeB glycosyl transferase-like" evidence="1">
    <location>
        <begin position="247"/>
        <end position="393"/>
    </location>
</feature>
<accession>A0A2K9HD09</accession>
<protein>
    <recommendedName>
        <fullName evidence="1">Spore protein YkvP/CgeB glycosyl transferase-like domain-containing protein</fullName>
    </recommendedName>
</protein>
<keyword evidence="3" id="KW-1185">Reference proteome</keyword>
<dbReference type="GeneID" id="94028744"/>
<proteinExistence type="predicted"/>
<organism evidence="2 3">
    <name type="scientific">Prevotella jejuni</name>
    <dbReference type="NCBI Taxonomy" id="1177574"/>
    <lineage>
        <taxon>Bacteria</taxon>
        <taxon>Pseudomonadati</taxon>
        <taxon>Bacteroidota</taxon>
        <taxon>Bacteroidia</taxon>
        <taxon>Bacteroidales</taxon>
        <taxon>Prevotellaceae</taxon>
        <taxon>Prevotella</taxon>
    </lineage>
</organism>
<dbReference type="InterPro" id="IPR055259">
    <property type="entry name" value="YkvP/CgeB_Glyco_trans-like"/>
</dbReference>